<name>A0ABT4IEG4_9EURY</name>
<proteinExistence type="predicted"/>
<dbReference type="Proteomes" id="UP001141422">
    <property type="component" value="Unassembled WGS sequence"/>
</dbReference>
<organism evidence="2 3">
    <name type="scientific">Methanocorpusculum petauri</name>
    <dbReference type="NCBI Taxonomy" id="3002863"/>
    <lineage>
        <taxon>Archaea</taxon>
        <taxon>Methanobacteriati</taxon>
        <taxon>Methanobacteriota</taxon>
        <taxon>Stenosarchaea group</taxon>
        <taxon>Methanomicrobia</taxon>
        <taxon>Methanomicrobiales</taxon>
        <taxon>Methanocorpusculaceae</taxon>
        <taxon>Methanocorpusculum</taxon>
    </lineage>
</organism>
<evidence type="ECO:0000256" key="1">
    <source>
        <dbReference type="SAM" id="Coils"/>
    </source>
</evidence>
<accession>A0ABT4IEG4</accession>
<evidence type="ECO:0000313" key="3">
    <source>
        <dbReference type="Proteomes" id="UP001141422"/>
    </source>
</evidence>
<reference evidence="2" key="1">
    <citation type="submission" date="2022-12" db="EMBL/GenBank/DDBJ databases">
        <title>Isolation and characterisation of novel Methanocorpusculum spp. from native Australian herbivores indicates the genus is ancestrally host-associated.</title>
        <authorList>
            <person name="Volmer J.G."/>
            <person name="Soo R.M."/>
            <person name="Evans P.N."/>
            <person name="Hoedt E.C."/>
            <person name="Astorga Alsina A.L."/>
            <person name="Woodcroft B.J."/>
            <person name="Tyson G.W."/>
            <person name="Hugenholtz P."/>
            <person name="Morrison M."/>
        </authorList>
    </citation>
    <scope>NUCLEOTIDE SEQUENCE</scope>
    <source>
        <strain evidence="2">MG</strain>
    </source>
</reference>
<comment type="caution">
    <text evidence="2">The sequence shown here is derived from an EMBL/GenBank/DDBJ whole genome shotgun (WGS) entry which is preliminary data.</text>
</comment>
<evidence type="ECO:0008006" key="4">
    <source>
        <dbReference type="Google" id="ProtNLM"/>
    </source>
</evidence>
<protein>
    <recommendedName>
        <fullName evidence="4">Arc-like DNA binding domain-containing protein</fullName>
    </recommendedName>
</protein>
<dbReference type="EMBL" id="JAPTGB010000004">
    <property type="protein sequence ID" value="MCZ0860121.1"/>
    <property type="molecule type" value="Genomic_DNA"/>
</dbReference>
<feature type="coiled-coil region" evidence="1">
    <location>
        <begin position="63"/>
        <end position="97"/>
    </location>
</feature>
<evidence type="ECO:0000313" key="2">
    <source>
        <dbReference type="EMBL" id="MCZ0860121.1"/>
    </source>
</evidence>
<dbReference type="RefSeq" id="WP_268924343.1">
    <property type="nucleotide sequence ID" value="NZ_JAPTGB010000004.1"/>
</dbReference>
<keyword evidence="3" id="KW-1185">Reference proteome</keyword>
<keyword evidence="1" id="KW-0175">Coiled coil</keyword>
<gene>
    <name evidence="2" type="ORF">O0S10_02610</name>
</gene>
<sequence>MARTSQESSTSINFRMPDSIRKNIDRLAAENNHDRTSEINGACKHWIEIGGSAATDETTFQKIEQLQQTITGLEDELRSMKENFRHLETQIAATLDQIQKERELLLRIIESNEHTIKLLIKTSLDDKSE</sequence>